<protein>
    <submittedName>
        <fullName evidence="3">Metallo-dependent phosphatase-like protein</fullName>
    </submittedName>
</protein>
<dbReference type="EMBL" id="MCFJ01000001">
    <property type="protein sequence ID" value="ORY71348.1"/>
    <property type="molecule type" value="Genomic_DNA"/>
</dbReference>
<accession>A0A1Y2EIE7</accession>
<evidence type="ECO:0000256" key="1">
    <source>
        <dbReference type="SAM" id="MobiDB-lite"/>
    </source>
</evidence>
<dbReference type="AlphaFoldDB" id="A0A1Y2EIE7"/>
<dbReference type="InterPro" id="IPR051693">
    <property type="entry name" value="UPF0046_metallophosphoest"/>
</dbReference>
<feature type="domain" description="Calcineurin-like phosphoesterase" evidence="2">
    <location>
        <begin position="18"/>
        <end position="227"/>
    </location>
</feature>
<dbReference type="InParanoid" id="A0A1Y2EIE7"/>
<gene>
    <name evidence="3" type="ORF">BCR38DRAFT_416519</name>
</gene>
<keyword evidence="4" id="KW-1185">Reference proteome</keyword>
<dbReference type="PANTHER" id="PTHR12905:SF16">
    <property type="entry name" value="SER_THR PROTEIN PHOSPHATASE FAMILY PROTEIN (AFU_ORTHOLOGUE AFUA_1G06000)"/>
    <property type="match status" value="1"/>
</dbReference>
<dbReference type="CDD" id="cd07379">
    <property type="entry name" value="MPP_239FB"/>
    <property type="match status" value="1"/>
</dbReference>
<sequence length="363" mass="40333">MAQMTSSSAMLKQTRRTRFVCISDTHNATIKEDEMPDGDVLIHCGDLTDSGKAKELETTIGWLDKLTKYEVKIIVAGNHDLTIDSAFYNQYGMYHHGQNAQKSQECRNIILNATSLMYLEHESRTIHLSSPNGPRTKFSIFGSPHTPNFPAPNEWAFMYTRPTEDDGVAASKIWSQVPLDTDILVTHGPAHKHRDETMSRDAAGCELLQQAMWRVRPRLALCGHIHEARGVERVRWNLDSKAPYAETSTRQWENPDPEGEMDLVDLTAAGPDPLLNDGSSAGVEDKQPGASRTWWSEEGSGVNPGLGTRGLSGNPESARSDQAALKRRLGRKETCIANCSIMAKPWVSQQRNKSIVVDLDLPI</sequence>
<dbReference type="GO" id="GO:0016787">
    <property type="term" value="F:hydrolase activity"/>
    <property type="evidence" value="ECO:0007669"/>
    <property type="project" value="InterPro"/>
</dbReference>
<evidence type="ECO:0000313" key="3">
    <source>
        <dbReference type="EMBL" id="ORY71348.1"/>
    </source>
</evidence>
<comment type="caution">
    <text evidence="3">The sequence shown here is derived from an EMBL/GenBank/DDBJ whole genome shotgun (WGS) entry which is preliminary data.</text>
</comment>
<dbReference type="InterPro" id="IPR029052">
    <property type="entry name" value="Metallo-depent_PP-like"/>
</dbReference>
<dbReference type="Pfam" id="PF00149">
    <property type="entry name" value="Metallophos"/>
    <property type="match status" value="1"/>
</dbReference>
<name>A0A1Y2EIE7_9PEZI</name>
<dbReference type="PANTHER" id="PTHR12905">
    <property type="entry name" value="METALLOPHOSPHOESTERASE"/>
    <property type="match status" value="1"/>
</dbReference>
<evidence type="ECO:0000313" key="4">
    <source>
        <dbReference type="Proteomes" id="UP000193689"/>
    </source>
</evidence>
<dbReference type="Gene3D" id="3.60.21.10">
    <property type="match status" value="1"/>
</dbReference>
<organism evidence="3 4">
    <name type="scientific">Pseudomassariella vexata</name>
    <dbReference type="NCBI Taxonomy" id="1141098"/>
    <lineage>
        <taxon>Eukaryota</taxon>
        <taxon>Fungi</taxon>
        <taxon>Dikarya</taxon>
        <taxon>Ascomycota</taxon>
        <taxon>Pezizomycotina</taxon>
        <taxon>Sordariomycetes</taxon>
        <taxon>Xylariomycetidae</taxon>
        <taxon>Amphisphaeriales</taxon>
        <taxon>Pseudomassariaceae</taxon>
        <taxon>Pseudomassariella</taxon>
    </lineage>
</organism>
<evidence type="ECO:0000259" key="2">
    <source>
        <dbReference type="Pfam" id="PF00149"/>
    </source>
</evidence>
<dbReference type="GeneID" id="63775320"/>
<reference evidence="3 4" key="1">
    <citation type="submission" date="2016-07" db="EMBL/GenBank/DDBJ databases">
        <title>Pervasive Adenine N6-methylation of Active Genes in Fungi.</title>
        <authorList>
            <consortium name="DOE Joint Genome Institute"/>
            <person name="Mondo S.J."/>
            <person name="Dannebaum R.O."/>
            <person name="Kuo R.C."/>
            <person name="Labutti K."/>
            <person name="Haridas S."/>
            <person name="Kuo A."/>
            <person name="Salamov A."/>
            <person name="Ahrendt S.R."/>
            <person name="Lipzen A."/>
            <person name="Sullivan W."/>
            <person name="Andreopoulos W.B."/>
            <person name="Clum A."/>
            <person name="Lindquist E."/>
            <person name="Daum C."/>
            <person name="Ramamoorthy G.K."/>
            <person name="Gryganskyi A."/>
            <person name="Culley D."/>
            <person name="Magnuson J.K."/>
            <person name="James T.Y."/>
            <person name="O'Malley M.A."/>
            <person name="Stajich J.E."/>
            <person name="Spatafora J.W."/>
            <person name="Visel A."/>
            <person name="Grigoriev I.V."/>
        </authorList>
    </citation>
    <scope>NUCLEOTIDE SEQUENCE [LARGE SCALE GENOMIC DNA]</scope>
    <source>
        <strain evidence="3 4">CBS 129021</strain>
    </source>
</reference>
<dbReference type="OrthoDB" id="630188at2759"/>
<proteinExistence type="predicted"/>
<dbReference type="Proteomes" id="UP000193689">
    <property type="component" value="Unassembled WGS sequence"/>
</dbReference>
<feature type="region of interest" description="Disordered" evidence="1">
    <location>
        <begin position="244"/>
        <end position="319"/>
    </location>
</feature>
<dbReference type="SUPFAM" id="SSF56300">
    <property type="entry name" value="Metallo-dependent phosphatases"/>
    <property type="match status" value="1"/>
</dbReference>
<dbReference type="InterPro" id="IPR004843">
    <property type="entry name" value="Calcineurin-like_PHP"/>
</dbReference>
<dbReference type="RefSeq" id="XP_040720940.1">
    <property type="nucleotide sequence ID" value="XM_040859108.1"/>
</dbReference>